<evidence type="ECO:0000313" key="3">
    <source>
        <dbReference type="Proteomes" id="UP001143474"/>
    </source>
</evidence>
<protein>
    <submittedName>
        <fullName evidence="2">Uncharacterized protein</fullName>
    </submittedName>
</protein>
<keyword evidence="1" id="KW-0472">Membrane</keyword>
<dbReference type="RefSeq" id="WP_271215802.1">
    <property type="nucleotide sequence ID" value="NZ_BAAAVD010000006.1"/>
</dbReference>
<feature type="transmembrane region" description="Helical" evidence="1">
    <location>
        <begin position="65"/>
        <end position="83"/>
    </location>
</feature>
<feature type="transmembrane region" description="Helical" evidence="1">
    <location>
        <begin position="118"/>
        <end position="139"/>
    </location>
</feature>
<feature type="transmembrane region" description="Helical" evidence="1">
    <location>
        <begin position="34"/>
        <end position="53"/>
    </location>
</feature>
<dbReference type="Proteomes" id="UP001143474">
    <property type="component" value="Unassembled WGS sequence"/>
</dbReference>
<keyword evidence="1" id="KW-1133">Transmembrane helix</keyword>
<evidence type="ECO:0000313" key="2">
    <source>
        <dbReference type="EMBL" id="GLK07248.1"/>
    </source>
</evidence>
<name>A0A9W6HWC2_9ACTN</name>
<reference evidence="2" key="2">
    <citation type="submission" date="2023-01" db="EMBL/GenBank/DDBJ databases">
        <authorList>
            <person name="Sun Q."/>
            <person name="Evtushenko L."/>
        </authorList>
    </citation>
    <scope>NUCLEOTIDE SEQUENCE</scope>
    <source>
        <strain evidence="2">VKM Ac-2007</strain>
    </source>
</reference>
<keyword evidence="3" id="KW-1185">Reference proteome</keyword>
<dbReference type="AlphaFoldDB" id="A0A9W6HWC2"/>
<comment type="caution">
    <text evidence="2">The sequence shown here is derived from an EMBL/GenBank/DDBJ whole genome shotgun (WGS) entry which is preliminary data.</text>
</comment>
<proteinExistence type="predicted"/>
<keyword evidence="1" id="KW-0812">Transmembrane</keyword>
<reference evidence="2" key="1">
    <citation type="journal article" date="2014" name="Int. J. Syst. Evol. Microbiol.">
        <title>Complete genome sequence of Corynebacterium casei LMG S-19264T (=DSM 44701T), isolated from a smear-ripened cheese.</title>
        <authorList>
            <consortium name="US DOE Joint Genome Institute (JGI-PGF)"/>
            <person name="Walter F."/>
            <person name="Albersmeier A."/>
            <person name="Kalinowski J."/>
            <person name="Ruckert C."/>
        </authorList>
    </citation>
    <scope>NUCLEOTIDE SEQUENCE</scope>
    <source>
        <strain evidence="2">VKM Ac-2007</strain>
    </source>
</reference>
<evidence type="ECO:0000256" key="1">
    <source>
        <dbReference type="SAM" id="Phobius"/>
    </source>
</evidence>
<accession>A0A9W6HWC2</accession>
<dbReference type="EMBL" id="BSEV01000001">
    <property type="protein sequence ID" value="GLK07248.1"/>
    <property type="molecule type" value="Genomic_DNA"/>
</dbReference>
<feature type="transmembrane region" description="Helical" evidence="1">
    <location>
        <begin position="151"/>
        <end position="172"/>
    </location>
</feature>
<gene>
    <name evidence="2" type="ORF">GCM10017600_06530</name>
</gene>
<sequence length="191" mass="21170">MILAVIIGCEIGFWVLLGLGLASRYLWRMRRLSTILLVSVPLLDVILLAAAVIDMRAGAEGSWRHGLAAAYLAYSIVFGHRTLKWADAKFAHRFAEGPEPWKPPEGGMARARYEWGMWLRIVLAYGIACALLFGLTWMVDDPSRTAALTAFMGSLLRVPLIAVLWPVSYTLFPKKVKQAERPEEVTTGPSA</sequence>
<organism evidence="2 3">
    <name type="scientific">Streptosporangium carneum</name>
    <dbReference type="NCBI Taxonomy" id="47481"/>
    <lineage>
        <taxon>Bacteria</taxon>
        <taxon>Bacillati</taxon>
        <taxon>Actinomycetota</taxon>
        <taxon>Actinomycetes</taxon>
        <taxon>Streptosporangiales</taxon>
        <taxon>Streptosporangiaceae</taxon>
        <taxon>Streptosporangium</taxon>
    </lineage>
</organism>
<feature type="transmembrane region" description="Helical" evidence="1">
    <location>
        <begin position="6"/>
        <end position="27"/>
    </location>
</feature>